<feature type="region of interest" description="Disordered" evidence="13">
    <location>
        <begin position="238"/>
        <end position="265"/>
    </location>
</feature>
<feature type="binding site" evidence="12">
    <location>
        <position position="30"/>
    </location>
    <ligand>
        <name>Mg(2+)</name>
        <dbReference type="ChEBI" id="CHEBI:18420"/>
        <label>1</label>
        <note>catalytic</note>
    </ligand>
</feature>
<dbReference type="PIRSF" id="PIRSF028980">
    <property type="entry name" value="tRNAHis_guanylyltransferase"/>
    <property type="match status" value="1"/>
</dbReference>
<keyword evidence="3 10" id="KW-0808">Transferase</keyword>
<keyword evidence="8 10" id="KW-0460">Magnesium</keyword>
<keyword evidence="5 10" id="KW-0548">Nucleotidyltransferase</keyword>
<reference evidence="16 17" key="1">
    <citation type="submission" date="2014-03" db="EMBL/GenBank/DDBJ databases">
        <title>The Genome Sequence of Plasmodium fragile nilgiri.</title>
        <authorList>
            <consortium name="The Broad Institute Genomics Platform"/>
            <consortium name="The Broad Institute Genome Sequencing Center for Infectious Disease"/>
            <person name="Neafsey D."/>
            <person name="Duraisingh M."/>
            <person name="Young S.K."/>
            <person name="Zeng Q."/>
            <person name="Gargeya S."/>
            <person name="Abouelleil A."/>
            <person name="Alvarado L."/>
            <person name="Chapman S.B."/>
            <person name="Gainer-Dewar J."/>
            <person name="Goldberg J."/>
            <person name="Griggs A."/>
            <person name="Gujja S."/>
            <person name="Hansen M."/>
            <person name="Howarth C."/>
            <person name="Imamovic A."/>
            <person name="Larimer J."/>
            <person name="Pearson M."/>
            <person name="Poon T.W."/>
            <person name="Priest M."/>
            <person name="Roberts A."/>
            <person name="Saif S."/>
            <person name="Shea T."/>
            <person name="Sykes S."/>
            <person name="Wortman J."/>
            <person name="Nusbaum C."/>
            <person name="Birren B."/>
        </authorList>
    </citation>
    <scope>NUCLEOTIDE SEQUENCE [LARGE SCALE GENOMIC DNA]</scope>
    <source>
        <strain evidence="17">nilgiri</strain>
    </source>
</reference>
<dbReference type="GO" id="GO:0008193">
    <property type="term" value="F:tRNA guanylyltransferase activity"/>
    <property type="evidence" value="ECO:0007669"/>
    <property type="project" value="UniProtKB-UniRule"/>
</dbReference>
<dbReference type="PANTHER" id="PTHR12729">
    <property type="entry name" value="TRNA(HIS) GUANYLYLTRANSFERASE-RELATED"/>
    <property type="match status" value="1"/>
</dbReference>
<dbReference type="Pfam" id="PF14413">
    <property type="entry name" value="Thg1C"/>
    <property type="match status" value="1"/>
</dbReference>
<comment type="catalytic activity">
    <reaction evidence="10">
        <text>a 5'-end ribonucleotide-tRNA(His) + GTP + ATP + H2O = a 5'-end phospho-guanosine-ribonucleotide-tRNA(His) + AMP + 2 diphosphate + H(+)</text>
        <dbReference type="Rhea" id="RHEA:54564"/>
        <dbReference type="Rhea" id="RHEA-COMP:14193"/>
        <dbReference type="Rhea" id="RHEA-COMP:14917"/>
        <dbReference type="ChEBI" id="CHEBI:15377"/>
        <dbReference type="ChEBI" id="CHEBI:15378"/>
        <dbReference type="ChEBI" id="CHEBI:30616"/>
        <dbReference type="ChEBI" id="CHEBI:33019"/>
        <dbReference type="ChEBI" id="CHEBI:37565"/>
        <dbReference type="ChEBI" id="CHEBI:138282"/>
        <dbReference type="ChEBI" id="CHEBI:141847"/>
        <dbReference type="ChEBI" id="CHEBI:456215"/>
        <dbReference type="EC" id="2.7.7.79"/>
    </reaction>
</comment>
<dbReference type="OrthoDB" id="62560at2759"/>
<evidence type="ECO:0000256" key="5">
    <source>
        <dbReference type="ARBA" id="ARBA00022695"/>
    </source>
</evidence>
<dbReference type="Pfam" id="PF04446">
    <property type="entry name" value="Thg1"/>
    <property type="match status" value="1"/>
</dbReference>
<feature type="binding site" evidence="11">
    <location>
        <begin position="75"/>
        <end position="76"/>
    </location>
    <ligand>
        <name>GTP</name>
        <dbReference type="ChEBI" id="CHEBI:37565"/>
    </ligand>
</feature>
<dbReference type="RefSeq" id="XP_012335509.1">
    <property type="nucleotide sequence ID" value="XM_012480086.1"/>
</dbReference>
<sequence>MANSKFAYVKQLEEQRRVLPYCYFVVRIDGGGFKAFTKTHGYTKPNDVRGLHLMNACAKEVMNKFDEIDLAYGHSDEYSFLFRKKTKLWNRRHDKILTNVVSCFSASFPFHWKKFFPEQDLLYVPCFDGRIVLLPTEREAKDYFRWRQVDCHINTQYNECFWNLVNRAGYSHQEAYNTLMTTQKKDKNELLFSRFGINYNEVPEMFRRGSILMRAEQGCKRDHVDVGEEVHITRVEVPMSTSGEDTKESPPDHANVPPPDEIRSAVTTPHKRDKVTKFTLSHENIVSDIFWEKNHFLFDK</sequence>
<evidence type="ECO:0000256" key="6">
    <source>
        <dbReference type="ARBA" id="ARBA00022723"/>
    </source>
</evidence>
<evidence type="ECO:0000256" key="11">
    <source>
        <dbReference type="PIRSR" id="PIRSR028980-1"/>
    </source>
</evidence>
<feature type="binding site" evidence="12">
    <location>
        <position position="29"/>
    </location>
    <ligand>
        <name>Mg(2+)</name>
        <dbReference type="ChEBI" id="CHEBI:18420"/>
        <label>1</label>
        <note>catalytic</note>
    </ligand>
</feature>
<evidence type="ECO:0000256" key="10">
    <source>
        <dbReference type="PIRNR" id="PIRNR028980"/>
    </source>
</evidence>
<dbReference type="EMBL" id="KQ001668">
    <property type="protein sequence ID" value="KJP87857.1"/>
    <property type="molecule type" value="Genomic_DNA"/>
</dbReference>
<comment type="cofactor">
    <cofactor evidence="12">
        <name>Mg(2+)</name>
        <dbReference type="ChEBI" id="CHEBI:18420"/>
    </cofactor>
    <text evidence="12">Binds 2 magnesium ions per subunit.</text>
</comment>
<evidence type="ECO:0000256" key="7">
    <source>
        <dbReference type="ARBA" id="ARBA00022741"/>
    </source>
</evidence>
<dbReference type="GO" id="GO:0005525">
    <property type="term" value="F:GTP binding"/>
    <property type="evidence" value="ECO:0007669"/>
    <property type="project" value="UniProtKB-UniRule"/>
</dbReference>
<protein>
    <recommendedName>
        <fullName evidence="2 10">tRNA(His) guanylyltransferase</fullName>
        <ecNumber evidence="2 10">2.7.7.79</ecNumber>
    </recommendedName>
    <alternativeName>
        <fullName evidence="10">tRNA-histidine guanylyltransferase</fullName>
    </alternativeName>
</protein>
<dbReference type="GO" id="GO:0000287">
    <property type="term" value="F:magnesium ion binding"/>
    <property type="evidence" value="ECO:0007669"/>
    <property type="project" value="UniProtKB-UniRule"/>
</dbReference>
<dbReference type="Proteomes" id="UP000054561">
    <property type="component" value="Unassembled WGS sequence"/>
</dbReference>
<feature type="domain" description="tRNAHis guanylyltransferase catalytic" evidence="14">
    <location>
        <begin position="7"/>
        <end position="135"/>
    </location>
</feature>
<proteinExistence type="inferred from homology"/>
<evidence type="ECO:0000259" key="15">
    <source>
        <dbReference type="Pfam" id="PF14413"/>
    </source>
</evidence>
<dbReference type="EC" id="2.7.7.79" evidence="2 10"/>
<evidence type="ECO:0000256" key="9">
    <source>
        <dbReference type="ARBA" id="ARBA00023134"/>
    </source>
</evidence>
<evidence type="ECO:0000313" key="17">
    <source>
        <dbReference type="Proteomes" id="UP000054561"/>
    </source>
</evidence>
<evidence type="ECO:0000256" key="13">
    <source>
        <dbReference type="SAM" id="MobiDB-lite"/>
    </source>
</evidence>
<keyword evidence="6 10" id="KW-0479">Metal-binding</keyword>
<dbReference type="InterPro" id="IPR007537">
    <property type="entry name" value="tRNAHis_GuaTrfase_Thg1"/>
</dbReference>
<gene>
    <name evidence="16" type="ORF">AK88_02461</name>
</gene>
<keyword evidence="4 10" id="KW-0819">tRNA processing</keyword>
<keyword evidence="7 10" id="KW-0547">Nucleotide-binding</keyword>
<dbReference type="InterPro" id="IPR024956">
    <property type="entry name" value="tRNAHis_GuaTrfase_cat"/>
</dbReference>
<evidence type="ECO:0000259" key="14">
    <source>
        <dbReference type="Pfam" id="PF04446"/>
    </source>
</evidence>
<dbReference type="Gene3D" id="3.30.70.3000">
    <property type="match status" value="1"/>
</dbReference>
<dbReference type="InterPro" id="IPR025845">
    <property type="entry name" value="Thg1_C_dom"/>
</dbReference>
<feature type="binding site" evidence="12">
    <location>
        <position position="76"/>
    </location>
    <ligand>
        <name>Mg(2+)</name>
        <dbReference type="ChEBI" id="CHEBI:18420"/>
        <label>1</label>
        <note>catalytic</note>
    </ligand>
</feature>
<dbReference type="InterPro" id="IPR038469">
    <property type="entry name" value="tRNAHis_GuaTrfase_Thg1_sf"/>
</dbReference>
<evidence type="ECO:0000256" key="2">
    <source>
        <dbReference type="ARBA" id="ARBA00012511"/>
    </source>
</evidence>
<evidence type="ECO:0000256" key="4">
    <source>
        <dbReference type="ARBA" id="ARBA00022694"/>
    </source>
</evidence>
<dbReference type="PANTHER" id="PTHR12729:SF6">
    <property type="entry name" value="TRNA(HIS) GUANYLYLTRANSFERASE-RELATED"/>
    <property type="match status" value="1"/>
</dbReference>
<comment type="similarity">
    <text evidence="1 10">Belongs to the tRNA(His) guanylyltransferase family.</text>
</comment>
<evidence type="ECO:0000313" key="16">
    <source>
        <dbReference type="EMBL" id="KJP87857.1"/>
    </source>
</evidence>
<dbReference type="OMA" id="WKQHTEI"/>
<name>A0A0D9QM36_PLAFR</name>
<accession>A0A0D9QM36</accession>
<organism evidence="16 17">
    <name type="scientific">Plasmodium fragile</name>
    <dbReference type="NCBI Taxonomy" id="5857"/>
    <lineage>
        <taxon>Eukaryota</taxon>
        <taxon>Sar</taxon>
        <taxon>Alveolata</taxon>
        <taxon>Apicomplexa</taxon>
        <taxon>Aconoidasida</taxon>
        <taxon>Haemosporida</taxon>
        <taxon>Plasmodiidae</taxon>
        <taxon>Plasmodium</taxon>
        <taxon>Plasmodium (Plasmodium)</taxon>
    </lineage>
</organism>
<evidence type="ECO:0000256" key="12">
    <source>
        <dbReference type="PIRSR" id="PIRSR028980-2"/>
    </source>
</evidence>
<feature type="binding site" evidence="12">
    <location>
        <position position="76"/>
    </location>
    <ligand>
        <name>Mg(2+)</name>
        <dbReference type="ChEBI" id="CHEBI:18420"/>
        <label>2</label>
        <note>catalytic</note>
    </ligand>
</feature>
<evidence type="ECO:0000256" key="3">
    <source>
        <dbReference type="ARBA" id="ARBA00022679"/>
    </source>
</evidence>
<keyword evidence="17" id="KW-1185">Reference proteome</keyword>
<feature type="binding site" evidence="12">
    <location>
        <position position="29"/>
    </location>
    <ligand>
        <name>Mg(2+)</name>
        <dbReference type="ChEBI" id="CHEBI:18420"/>
        <label>2</label>
        <note>catalytic</note>
    </ligand>
</feature>
<dbReference type="AlphaFoldDB" id="A0A0D9QM36"/>
<dbReference type="GeneID" id="24267775"/>
<feature type="domain" description="Thg1 C-terminal" evidence="15">
    <location>
        <begin position="140"/>
        <end position="235"/>
    </location>
</feature>
<keyword evidence="9 10" id="KW-0342">GTP-binding</keyword>
<dbReference type="VEuPathDB" id="PlasmoDB:AK88_02461"/>
<evidence type="ECO:0000256" key="1">
    <source>
        <dbReference type="ARBA" id="ARBA00010113"/>
    </source>
</evidence>
<comment type="function">
    <text evidence="10">Adds a GMP to the 5'-end of tRNA(His) after transcription and RNase P cleavage.</text>
</comment>
<evidence type="ECO:0000256" key="8">
    <source>
        <dbReference type="ARBA" id="ARBA00022842"/>
    </source>
</evidence>
<dbReference type="GO" id="GO:0006400">
    <property type="term" value="P:tRNA modification"/>
    <property type="evidence" value="ECO:0007669"/>
    <property type="project" value="UniProtKB-UniRule"/>
</dbReference>